<evidence type="ECO:0000256" key="6">
    <source>
        <dbReference type="SAM" id="Phobius"/>
    </source>
</evidence>
<feature type="compositionally biased region" description="Basic and acidic residues" evidence="5">
    <location>
        <begin position="1127"/>
        <end position="1139"/>
    </location>
</feature>
<dbReference type="Gene3D" id="1.20.120.50">
    <property type="entry name" value="Hemerythrin-like"/>
    <property type="match status" value="1"/>
</dbReference>
<dbReference type="Pfam" id="PF25474">
    <property type="entry name" value="TPR_TmcB"/>
    <property type="match status" value="1"/>
</dbReference>
<feature type="transmembrane region" description="Helical" evidence="6">
    <location>
        <begin position="882"/>
        <end position="900"/>
    </location>
</feature>
<feature type="compositionally biased region" description="Low complexity" evidence="5">
    <location>
        <begin position="1093"/>
        <end position="1107"/>
    </location>
</feature>
<feature type="compositionally biased region" description="Polar residues" evidence="5">
    <location>
        <begin position="1253"/>
        <end position="1265"/>
    </location>
</feature>
<feature type="compositionally biased region" description="Low complexity" evidence="5">
    <location>
        <begin position="1230"/>
        <end position="1245"/>
    </location>
</feature>
<feature type="region of interest" description="Disordered" evidence="5">
    <location>
        <begin position="588"/>
        <end position="611"/>
    </location>
</feature>
<keyword evidence="3" id="KW-0408">Iron</keyword>
<keyword evidence="2" id="KW-0479">Metal-binding</keyword>
<accession>A0ABQ9YAD5</accession>
<dbReference type="InterPro" id="IPR057352">
    <property type="entry name" value="TPR_TmcB/C"/>
</dbReference>
<feature type="transmembrane region" description="Helical" evidence="6">
    <location>
        <begin position="1966"/>
        <end position="1995"/>
    </location>
</feature>
<feature type="compositionally biased region" description="Polar residues" evidence="5">
    <location>
        <begin position="1201"/>
        <end position="1211"/>
    </location>
</feature>
<keyword evidence="6" id="KW-1133">Transmembrane helix</keyword>
<dbReference type="NCBIfam" id="TIGR02481">
    <property type="entry name" value="hemeryth_dom"/>
    <property type="match status" value="1"/>
</dbReference>
<feature type="transmembrane region" description="Helical" evidence="6">
    <location>
        <begin position="837"/>
        <end position="861"/>
    </location>
</feature>
<feature type="transmembrane region" description="Helical" evidence="6">
    <location>
        <begin position="964"/>
        <end position="989"/>
    </location>
</feature>
<feature type="region of interest" description="Disordered" evidence="5">
    <location>
        <begin position="2021"/>
        <end position="2062"/>
    </location>
</feature>
<evidence type="ECO:0000256" key="4">
    <source>
        <dbReference type="SAM" id="Coils"/>
    </source>
</evidence>
<feature type="transmembrane region" description="Helical" evidence="6">
    <location>
        <begin position="754"/>
        <end position="776"/>
    </location>
</feature>
<evidence type="ECO:0000256" key="3">
    <source>
        <dbReference type="ARBA" id="ARBA00023004"/>
    </source>
</evidence>
<keyword evidence="6" id="KW-0812">Transmembrane</keyword>
<dbReference type="InterPro" id="IPR035938">
    <property type="entry name" value="Hemerythrin-like_sf"/>
</dbReference>
<protein>
    <submittedName>
        <fullName evidence="8">Hemerythrin</fullName>
    </submittedName>
</protein>
<feature type="transmembrane region" description="Helical" evidence="6">
    <location>
        <begin position="934"/>
        <end position="952"/>
    </location>
</feature>
<feature type="coiled-coil region" evidence="4">
    <location>
        <begin position="1674"/>
        <end position="1702"/>
    </location>
</feature>
<feature type="compositionally biased region" description="Basic and acidic residues" evidence="5">
    <location>
        <begin position="1150"/>
        <end position="1164"/>
    </location>
</feature>
<feature type="transmembrane region" description="Helical" evidence="6">
    <location>
        <begin position="2397"/>
        <end position="2420"/>
    </location>
</feature>
<reference evidence="8 9" key="1">
    <citation type="journal article" date="2022" name="bioRxiv">
        <title>Genomics of Preaxostyla Flagellates Illuminates Evolutionary Transitions and the Path Towards Mitochondrial Loss.</title>
        <authorList>
            <person name="Novak L.V.F."/>
            <person name="Treitli S.C."/>
            <person name="Pyrih J."/>
            <person name="Halakuc P."/>
            <person name="Pipaliya S.V."/>
            <person name="Vacek V."/>
            <person name="Brzon O."/>
            <person name="Soukal P."/>
            <person name="Eme L."/>
            <person name="Dacks J.B."/>
            <person name="Karnkowska A."/>
            <person name="Elias M."/>
            <person name="Hampl V."/>
        </authorList>
    </citation>
    <scope>NUCLEOTIDE SEQUENCE [LARGE SCALE GENOMIC DNA]</scope>
    <source>
        <strain evidence="8">NAU3</strain>
        <tissue evidence="8">Gut</tissue>
    </source>
</reference>
<keyword evidence="4" id="KW-0175">Coiled coil</keyword>
<dbReference type="Proteomes" id="UP001281761">
    <property type="component" value="Unassembled WGS sequence"/>
</dbReference>
<feature type="compositionally biased region" description="Polar residues" evidence="5">
    <location>
        <begin position="1069"/>
        <end position="1085"/>
    </location>
</feature>
<comment type="similarity">
    <text evidence="1">Belongs to the hemerythrin family.</text>
</comment>
<keyword evidence="9" id="KW-1185">Reference proteome</keyword>
<feature type="transmembrane region" description="Helical" evidence="6">
    <location>
        <begin position="701"/>
        <end position="722"/>
    </location>
</feature>
<feature type="transmembrane region" description="Helical" evidence="6">
    <location>
        <begin position="1761"/>
        <end position="1782"/>
    </location>
</feature>
<proteinExistence type="inferred from homology"/>
<keyword evidence="6" id="KW-0472">Membrane</keyword>
<dbReference type="InterPro" id="IPR012827">
    <property type="entry name" value="Hemerythrin_metal-bd"/>
</dbReference>
<feature type="transmembrane region" description="Helical" evidence="6">
    <location>
        <begin position="2156"/>
        <end position="2180"/>
    </location>
</feature>
<feature type="compositionally biased region" description="Acidic residues" evidence="5">
    <location>
        <begin position="1216"/>
        <end position="1229"/>
    </location>
</feature>
<dbReference type="InterPro" id="IPR052994">
    <property type="entry name" value="Tiny_macrocysts_regulators"/>
</dbReference>
<feature type="region of interest" description="Disordered" evidence="5">
    <location>
        <begin position="1052"/>
        <end position="1179"/>
    </location>
</feature>
<evidence type="ECO:0000313" key="8">
    <source>
        <dbReference type="EMBL" id="KAK2960669.1"/>
    </source>
</evidence>
<feature type="compositionally biased region" description="Basic and acidic residues" evidence="5">
    <location>
        <begin position="593"/>
        <end position="604"/>
    </location>
</feature>
<feature type="transmembrane region" description="Helical" evidence="6">
    <location>
        <begin position="906"/>
        <end position="927"/>
    </location>
</feature>
<organism evidence="8 9">
    <name type="scientific">Blattamonas nauphoetae</name>
    <dbReference type="NCBI Taxonomy" id="2049346"/>
    <lineage>
        <taxon>Eukaryota</taxon>
        <taxon>Metamonada</taxon>
        <taxon>Preaxostyla</taxon>
        <taxon>Oxymonadida</taxon>
        <taxon>Blattamonas</taxon>
    </lineage>
</organism>
<evidence type="ECO:0000259" key="7">
    <source>
        <dbReference type="Pfam" id="PF25474"/>
    </source>
</evidence>
<feature type="compositionally biased region" description="Low complexity" evidence="5">
    <location>
        <begin position="1266"/>
        <end position="1280"/>
    </location>
</feature>
<evidence type="ECO:0000256" key="5">
    <source>
        <dbReference type="SAM" id="MobiDB-lite"/>
    </source>
</evidence>
<dbReference type="PANTHER" id="PTHR31600:SF2">
    <property type="entry name" value="GAMETE ENRICHED GENE 10 PROTEIN-RELATED"/>
    <property type="match status" value="1"/>
</dbReference>
<feature type="domain" description="TmcB/TmcC TPR repeats" evidence="7">
    <location>
        <begin position="1582"/>
        <end position="1681"/>
    </location>
</feature>
<evidence type="ECO:0000256" key="2">
    <source>
        <dbReference type="ARBA" id="ARBA00022723"/>
    </source>
</evidence>
<dbReference type="SUPFAM" id="SSF47188">
    <property type="entry name" value="Hemerythrin-like"/>
    <property type="match status" value="1"/>
</dbReference>
<feature type="transmembrane region" description="Helical" evidence="6">
    <location>
        <begin position="796"/>
        <end position="817"/>
    </location>
</feature>
<evidence type="ECO:0000256" key="1">
    <source>
        <dbReference type="ARBA" id="ARBA00010587"/>
    </source>
</evidence>
<feature type="region of interest" description="Disordered" evidence="5">
    <location>
        <begin position="1194"/>
        <end position="1280"/>
    </location>
</feature>
<feature type="transmembrane region" description="Helical" evidence="6">
    <location>
        <begin position="616"/>
        <end position="638"/>
    </location>
</feature>
<dbReference type="PANTHER" id="PTHR31600">
    <property type="entry name" value="TINY MACROCYSTS PROTEIN B-RELATED"/>
    <property type="match status" value="1"/>
</dbReference>
<comment type="caution">
    <text evidence="8">The sequence shown here is derived from an EMBL/GenBank/DDBJ whole genome shotgun (WGS) entry which is preliminary data.</text>
</comment>
<name>A0ABQ9YAD5_9EUKA</name>
<dbReference type="CDD" id="cd12107">
    <property type="entry name" value="Hemerythrin"/>
    <property type="match status" value="1"/>
</dbReference>
<evidence type="ECO:0000313" key="9">
    <source>
        <dbReference type="Proteomes" id="UP001281761"/>
    </source>
</evidence>
<gene>
    <name evidence="8" type="ORF">BLNAU_4324</name>
</gene>
<feature type="compositionally biased region" description="Polar residues" evidence="5">
    <location>
        <begin position="2049"/>
        <end position="2062"/>
    </location>
</feature>
<feature type="compositionally biased region" description="Polar residues" evidence="5">
    <location>
        <begin position="2026"/>
        <end position="2038"/>
    </location>
</feature>
<sequence length="2626" mass="293491">MLVSVVLFNQDQELQAPPLILTEKIHHFHNLAFINEEKTISSLQVPTILGMHMDTSMLFELHNSTVKVWHVVVLIDMEYGIADLQAHSSFELQMSTIRFESENTPFCADTGTVTLSSVTIEGSSPIPQLFQSSEHGSSLNVIGCSVSDVCVGAQAILSADRTTVKITNSHFSHIEHIVQESSPESSIPESPTNTEEYPLESFTTVFMTSTIANVTDDLYGTITSAPMRGESFMFSGLTCTQQILRPHSLLSSPSQVRNTEQIAQSDIEIRDCKFENGSDIHKSGLSGLFLTVTGSRKVNITNCAFFALESPSGVSGLHIDASMSLSGQSPQISISKCSFTNCVGRTTTKLDLIHTAASLWACEWTNSSSKDGVLRVRGSGPKMWTGPGLILGRCAFTDCTSQSDPESKSGCVDVVYDGPISLANQTTVENCVGDSAAAIVVGSIVSVECSRFVHSASKSTFISAGYICGWQVSLKNVLISKCASCDARHSLVLSLFWKPSLTEMEDAPIESNYSAENVFVKRGKNKVGMEILYSVPEALLLDERLNPTQFKKVHSDSKIGTVASTTTKVDPLDSHALDIQDVEFTDETLEVSSKGRDPREDKTRGKNGNNEGTNTGAIIAISINIPVDTLVVVGLIILKIQSAVKSLQMENGQLRKYSLRDKVFLVHVARSDPCIVHAMSIESSQKLFAFLHVYGKNMVTVPFFVTVLIVIAISIQLFFLPLRQPDLDSLYFPLIMKNIGKYLDLSFSSSTEEWFISVFLVVLVVVVADVALLVIVHFISSTETKVHRYFFRLLRVNLILMCIVFLHPIIIILSRPIVCAIFPSEKDYNVCPEHGNVLYLVFGILGLVIHFCHTCLNNFFIFDIRFRQSSFLTSRTGYFKTFTLALSMIWTIVVSILVLYKPLITSIIHCVLYFLFAFGVIYSVPMFSIQGNSILFGLFAQSSFGGLLGIFLPYFNTWAASSSAVVPLVVFFLIAAVGSALIWISACLWMRPLFTRKFLVKRIIIKNTDPPEQQPELFAPKQPRTRTVGFQFSAQGKQYVYRLDQPILTVAGTGPPNISRQKSFRANFPSGSTPFVRSGTISQTIEPDRQLSRIKSSLSVSRLSSPRLRTESDGSCQEMESITPRELTPRKTSDIHDPPSMRPKRKRKHDKDDQSKTELMKKEAQSPPPKLDETPPLQDLEQTTEEDVVLLMEVPKDQETYDVTQNENSFSLPEDTATDVEDKTDDTVDEGTISSPTETNTSNTTDHTDTQGKRNSGQDSDQDLLNPSSSAPSPNAIHHAPLNLEPLDATKLEPPHGQLGDIDVPSGLTVSDISSTGQTTIFSLPQLADQNDEIGATPIHPIGLSVQHYDPVLVPLAIPQPQPVEIIFEAPSTSQPSALAVTTPTQQSTHAPFLKERQPSFISSPNMLAVDQNTVILNKQTLQDAINVIAKNYQKVSQVDPAIRFLQDPVLARDPFAISFVDNFFRTLLKKERFKASASLRITYALFLFEFVHSHSRMMSFISAACDMFPSITDRWISFLLVKQIEMELANQRHGVRSNKGIGSSTNESDIGNRKVSEQEAITLLISGSDSDGGSSALPHIYTSQQQLKTADKHYQNALGHMQMMWLLLSRQSVDCGRVQQHAMKILCNEQEAKKIFSSLLESNPTPSVLRQYALLVQNVSFDEAFASVLFTEADRIEDENMEDELQRMVLEEKLKDRMNEEEDKVLLAFETDLSVSHQPLSKSQANSTQQRHNRRTIQKNYKALLARYQPKEKLPKWNMVHLPLQLIGLVSVAIVILIAFLDVRRRFSNAISASDAQRHAVQATYIGNWLTREILTIGHIVGNLHYPPTTPLDVAYVIEMNRVLVESISGYFVFNQHFQDTYDHLKEDQEFYSNTSVWVIPIVDLSFNLNELQTIKLPLKQLFYWSIEHSIELTDDYMAVFRPEPFYQQVMAEYLINMPLTLTEELKGLVIRSTNILVNESTTAAWLQMICLVLSTILLIIFSALPVFVAIALLNKQRTEEVRKLCTIPKSTAERISEMFEKRGSGSTVNRGTISSTSDDDSREDMQSAESDNNSSDSTPMQFRKMKSFATANVGIFSPMVRSYPSLVPESPQVQQFQNQPCTLCKDVENAVDEEDEEHKETDSYDEEMDEIELQRSLDIEEKLKHLPSVVPASIWIRMSLGLIVITLSTYSFFIIAFVSMRMSPLLSIQIVMNAYRSVYTQQISFLSIVSMSPPTLFNHAGNDSLVFKPAKSYTTPVFKSSLYAYDIDELTDNIQKLCELFLLHHRLFLSGSGEDTLTGDSFFDSISVKGIRGTNAAIDAISTDDTKCLLSAEECETHVIPGMYGTYHGLNEFVTRYIELASSLTYRDRSLINYFGNETQFLLIASNEDMQRGYDDITTILTDQLSTFASSSTTILIVVFIIVAVILISFSFACFYSLPSEINTISKNLKHLPHLLKTTQGTQIKWTDEMSTSIPRLDVPHQATIELLSTLLSSVLSNAPTEEIRKTLVSLCKITFIQFADEEKLMEESETPEAMTTAHTHAHTNLLRKLINFTEISQKHRPSIESVSEFCSTWILEHYSVTDSEFGLYLTQLENQSQFTQIPNLEVLQIPPSAVSFYCQGTVNMEERRKFERVVKRIKHLRNS</sequence>
<dbReference type="EMBL" id="JARBJD010000021">
    <property type="protein sequence ID" value="KAK2960669.1"/>
    <property type="molecule type" value="Genomic_DNA"/>
</dbReference>